<evidence type="ECO:0000313" key="3">
    <source>
        <dbReference type="EMBL" id="KAJ7650782.1"/>
    </source>
</evidence>
<dbReference type="EMBL" id="JARKIF010000001">
    <property type="protein sequence ID" value="KAJ7650782.1"/>
    <property type="molecule type" value="Genomic_DNA"/>
</dbReference>
<sequence length="469" mass="50768">MSATASDAKTPKQHLLGADTSLPGYATQIGTAQVLLPLHVKRRESIWRRHMLAFVLFGVAILVVVGGRKFWHGQRDLSFYQMDEYPLPPTGGSFSDCDLAEWSTAIPGPRHPQYPHSDSVSLEVPLAPETLMFFSHGALSSGRLQVTSSSEISDIARFDITVHYYNPYIRDKARICLVERKEGENGVGIYTPMHRHSPHGYRDRVHFEVVLTLPEGYLNRLETDVSNFSHDLESLAEIVDFGEILLHGSNGMINLKDLVAGSASLRTSNGPITATHLVASSVDVHSANGPITGNFTAVDRLDLVTSNGPVRVNVLLKGSDSKEVNKLNVRTSNSPLEASIRLGEPSGSGGSFSVETTTSNNRLATKVVSTPLDAVLNLQARTSNSPGQVALPVTYEGDLEVYTSNSAVNIHPSNSGAEDPAGKGRKRVVQTAVITRGRAAKGSVYWDEANKHRGKVVLRSSNGPATIYV</sequence>
<keyword evidence="4" id="KW-1185">Reference proteome</keyword>
<keyword evidence="1" id="KW-0812">Transmembrane</keyword>
<comment type="caution">
    <text evidence="3">The sequence shown here is derived from an EMBL/GenBank/DDBJ whole genome shotgun (WGS) entry which is preliminary data.</text>
</comment>
<dbReference type="Pfam" id="PF13349">
    <property type="entry name" value="DUF4097"/>
    <property type="match status" value="1"/>
</dbReference>
<protein>
    <recommendedName>
        <fullName evidence="2">DUF4097 domain-containing protein</fullName>
    </recommendedName>
</protein>
<name>A0AAD7CMJ7_9AGAR</name>
<organism evidence="3 4">
    <name type="scientific">Roridomyces roridus</name>
    <dbReference type="NCBI Taxonomy" id="1738132"/>
    <lineage>
        <taxon>Eukaryota</taxon>
        <taxon>Fungi</taxon>
        <taxon>Dikarya</taxon>
        <taxon>Basidiomycota</taxon>
        <taxon>Agaricomycotina</taxon>
        <taxon>Agaricomycetes</taxon>
        <taxon>Agaricomycetidae</taxon>
        <taxon>Agaricales</taxon>
        <taxon>Marasmiineae</taxon>
        <taxon>Mycenaceae</taxon>
        <taxon>Roridomyces</taxon>
    </lineage>
</organism>
<feature type="transmembrane region" description="Helical" evidence="1">
    <location>
        <begin position="51"/>
        <end position="71"/>
    </location>
</feature>
<accession>A0AAD7CMJ7</accession>
<evidence type="ECO:0000256" key="1">
    <source>
        <dbReference type="SAM" id="Phobius"/>
    </source>
</evidence>
<keyword evidence="1" id="KW-1133">Transmembrane helix</keyword>
<gene>
    <name evidence="3" type="ORF">FB45DRAFT_888785</name>
</gene>
<evidence type="ECO:0000313" key="4">
    <source>
        <dbReference type="Proteomes" id="UP001221142"/>
    </source>
</evidence>
<dbReference type="InterPro" id="IPR025164">
    <property type="entry name" value="Toastrack_DUF4097"/>
</dbReference>
<evidence type="ECO:0000259" key="2">
    <source>
        <dbReference type="Pfam" id="PF13349"/>
    </source>
</evidence>
<proteinExistence type="predicted"/>
<dbReference type="AlphaFoldDB" id="A0AAD7CMJ7"/>
<feature type="domain" description="DUF4097" evidence="2">
    <location>
        <begin position="204"/>
        <end position="314"/>
    </location>
</feature>
<reference evidence="3" key="1">
    <citation type="submission" date="2023-03" db="EMBL/GenBank/DDBJ databases">
        <title>Massive genome expansion in bonnet fungi (Mycena s.s.) driven by repeated elements and novel gene families across ecological guilds.</title>
        <authorList>
            <consortium name="Lawrence Berkeley National Laboratory"/>
            <person name="Harder C.B."/>
            <person name="Miyauchi S."/>
            <person name="Viragh M."/>
            <person name="Kuo A."/>
            <person name="Thoen E."/>
            <person name="Andreopoulos B."/>
            <person name="Lu D."/>
            <person name="Skrede I."/>
            <person name="Drula E."/>
            <person name="Henrissat B."/>
            <person name="Morin E."/>
            <person name="Kohler A."/>
            <person name="Barry K."/>
            <person name="LaButti K."/>
            <person name="Morin E."/>
            <person name="Salamov A."/>
            <person name="Lipzen A."/>
            <person name="Mereny Z."/>
            <person name="Hegedus B."/>
            <person name="Baldrian P."/>
            <person name="Stursova M."/>
            <person name="Weitz H."/>
            <person name="Taylor A."/>
            <person name="Grigoriev I.V."/>
            <person name="Nagy L.G."/>
            <person name="Martin F."/>
            <person name="Kauserud H."/>
        </authorList>
    </citation>
    <scope>NUCLEOTIDE SEQUENCE</scope>
    <source>
        <strain evidence="3">9284</strain>
    </source>
</reference>
<keyword evidence="1" id="KW-0472">Membrane</keyword>
<dbReference type="Proteomes" id="UP001221142">
    <property type="component" value="Unassembled WGS sequence"/>
</dbReference>